<evidence type="ECO:0000313" key="2">
    <source>
        <dbReference type="EMBL" id="GAA0442065.1"/>
    </source>
</evidence>
<evidence type="ECO:0000256" key="1">
    <source>
        <dbReference type="SAM" id="MobiDB-lite"/>
    </source>
</evidence>
<gene>
    <name evidence="2" type="ORF">GCM10010361_02530</name>
</gene>
<dbReference type="EMBL" id="BAAABY010000002">
    <property type="protein sequence ID" value="GAA0442065.1"/>
    <property type="molecule type" value="Genomic_DNA"/>
</dbReference>
<feature type="region of interest" description="Disordered" evidence="1">
    <location>
        <begin position="33"/>
        <end position="64"/>
    </location>
</feature>
<protein>
    <submittedName>
        <fullName evidence="2">Uncharacterized protein</fullName>
    </submittedName>
</protein>
<sequence>MSGARAEGWRSRARFEARPVSGLPEYALRVQGLGVTPKEHPRGTRPWDAQHAPGAPPHGRAKDR</sequence>
<name>A0ABN0ZB49_9ACTN</name>
<evidence type="ECO:0000313" key="3">
    <source>
        <dbReference type="Proteomes" id="UP001500909"/>
    </source>
</evidence>
<comment type="caution">
    <text evidence="2">The sequence shown here is derived from an EMBL/GenBank/DDBJ whole genome shotgun (WGS) entry which is preliminary data.</text>
</comment>
<reference evidence="2 3" key="1">
    <citation type="journal article" date="2019" name="Int. J. Syst. Evol. Microbiol.">
        <title>The Global Catalogue of Microorganisms (GCM) 10K type strain sequencing project: providing services to taxonomists for standard genome sequencing and annotation.</title>
        <authorList>
            <consortium name="The Broad Institute Genomics Platform"/>
            <consortium name="The Broad Institute Genome Sequencing Center for Infectious Disease"/>
            <person name="Wu L."/>
            <person name="Ma J."/>
        </authorList>
    </citation>
    <scope>NUCLEOTIDE SEQUENCE [LARGE SCALE GENOMIC DNA]</scope>
    <source>
        <strain evidence="2 3">JCM 4805</strain>
    </source>
</reference>
<organism evidence="2 3">
    <name type="scientific">Streptomyces olivaceiscleroticus</name>
    <dbReference type="NCBI Taxonomy" id="68245"/>
    <lineage>
        <taxon>Bacteria</taxon>
        <taxon>Bacillati</taxon>
        <taxon>Actinomycetota</taxon>
        <taxon>Actinomycetes</taxon>
        <taxon>Kitasatosporales</taxon>
        <taxon>Streptomycetaceae</taxon>
        <taxon>Streptomyces</taxon>
    </lineage>
</organism>
<keyword evidence="3" id="KW-1185">Reference proteome</keyword>
<proteinExistence type="predicted"/>
<dbReference type="Proteomes" id="UP001500909">
    <property type="component" value="Unassembled WGS sequence"/>
</dbReference>
<accession>A0ABN0ZB49</accession>